<sequence>MAADSSDDFSVLVLASDLGVDGRPFLSYGEEEEQENWHDCSDQYLSPDEDFSDLDLLQFFHLQGSDKQGNRIFRVVGKYFPALVVNGERLKRYIFHKICSELPEGPFCIVYMHSTVQKEDNSPGITILRWIYEELPSNIKDRLQIVYFIHPGLRSRLVFATLGRFFLSGGLYWKIKYVSRLQYLWEDIKKAEIEIPEFVKNHDDVLEHRPLTDYGIEPDPSHLTEVPSMAYSFGRGWGEEDEVVEVGRRKNYLMRQAYTMPLYNMWGLCEVCERFSEKEIVDDGLGSMGFEEEDEDMIAHPNRIGSRINRIGRIVLGDDEGIRTTEKGKDVAIHQVSDESDNDSGLRFERYKNFDDLPMDVDAGQDNDDEMIL</sequence>
<dbReference type="InterPro" id="IPR001251">
    <property type="entry name" value="CRAL-TRIO_dom"/>
</dbReference>
<feature type="domain" description="CRAL-TRIO" evidence="1">
    <location>
        <begin position="53"/>
        <end position="204"/>
    </location>
</feature>
<reference evidence="2" key="1">
    <citation type="submission" date="2018-02" db="EMBL/GenBank/DDBJ databases">
        <authorList>
            <person name="Cohen D.B."/>
            <person name="Kent A.D."/>
        </authorList>
    </citation>
    <scope>NUCLEOTIDE SEQUENCE</scope>
</reference>
<dbReference type="CDD" id="cd00170">
    <property type="entry name" value="SEC14"/>
    <property type="match status" value="1"/>
</dbReference>
<evidence type="ECO:0000259" key="1">
    <source>
        <dbReference type="SMART" id="SM00516"/>
    </source>
</evidence>
<name>A0A2N9EVD2_FAGSY</name>
<proteinExistence type="predicted"/>
<dbReference type="InterPro" id="IPR036865">
    <property type="entry name" value="CRAL-TRIO_dom_sf"/>
</dbReference>
<dbReference type="EMBL" id="OIVN01000598">
    <property type="protein sequence ID" value="SPC82756.1"/>
    <property type="molecule type" value="Genomic_DNA"/>
</dbReference>
<dbReference type="Pfam" id="PF13716">
    <property type="entry name" value="CRAL_TRIO_2"/>
    <property type="match status" value="1"/>
</dbReference>
<evidence type="ECO:0000313" key="2">
    <source>
        <dbReference type="EMBL" id="SPC82756.1"/>
    </source>
</evidence>
<dbReference type="AlphaFoldDB" id="A0A2N9EVD2"/>
<organism evidence="2">
    <name type="scientific">Fagus sylvatica</name>
    <name type="common">Beechnut</name>
    <dbReference type="NCBI Taxonomy" id="28930"/>
    <lineage>
        <taxon>Eukaryota</taxon>
        <taxon>Viridiplantae</taxon>
        <taxon>Streptophyta</taxon>
        <taxon>Embryophyta</taxon>
        <taxon>Tracheophyta</taxon>
        <taxon>Spermatophyta</taxon>
        <taxon>Magnoliopsida</taxon>
        <taxon>eudicotyledons</taxon>
        <taxon>Gunneridae</taxon>
        <taxon>Pentapetalae</taxon>
        <taxon>rosids</taxon>
        <taxon>fabids</taxon>
        <taxon>Fagales</taxon>
        <taxon>Fagaceae</taxon>
        <taxon>Fagus</taxon>
    </lineage>
</organism>
<gene>
    <name evidence="2" type="ORF">FSB_LOCUS10638</name>
</gene>
<protein>
    <recommendedName>
        <fullName evidence="1">CRAL-TRIO domain-containing protein</fullName>
    </recommendedName>
</protein>
<dbReference type="SUPFAM" id="SSF52087">
    <property type="entry name" value="CRAL/TRIO domain"/>
    <property type="match status" value="1"/>
</dbReference>
<accession>A0A2N9EVD2</accession>
<dbReference type="Gene3D" id="3.40.525.10">
    <property type="entry name" value="CRAL-TRIO lipid binding domain"/>
    <property type="match status" value="1"/>
</dbReference>
<dbReference type="PANTHER" id="PTHR48411">
    <property type="entry name" value="OS01G0948300 PROTEIN"/>
    <property type="match status" value="1"/>
</dbReference>
<dbReference type="PANTHER" id="PTHR48411:SF1">
    <property type="entry name" value="OS01G0948300 PROTEIN"/>
    <property type="match status" value="1"/>
</dbReference>
<dbReference type="SMART" id="SM00516">
    <property type="entry name" value="SEC14"/>
    <property type="match status" value="1"/>
</dbReference>